<evidence type="ECO:0000313" key="2">
    <source>
        <dbReference type="EMBL" id="PKV95937.1"/>
    </source>
</evidence>
<dbReference type="RefSeq" id="WP_101438867.1">
    <property type="nucleotide sequence ID" value="NZ_PJMY01000003.1"/>
</dbReference>
<evidence type="ECO:0000259" key="1">
    <source>
        <dbReference type="Pfam" id="PF21806"/>
    </source>
</evidence>
<protein>
    <recommendedName>
        <fullName evidence="1">DUF6879 domain-containing protein</fullName>
    </recommendedName>
</protein>
<keyword evidence="3" id="KW-1185">Reference proteome</keyword>
<sequence>MTDPNQQLDLLFGSFARSSWRWECQGDYAIDAAALQRWRDGRPADMTRKAPWLQYIREITAAGKTFDRVRMLTEPPTEYLRWLVEQTDSNIDAGEDIRWITQSAAAELGMPSYDFYLFDDSRVAIMRFGPDKLLSDLEIRDEPDVVARHRAYRDAVWPRAMPHSDYYAPRST</sequence>
<comment type="caution">
    <text evidence="2">The sequence shown here is derived from an EMBL/GenBank/DDBJ whole genome shotgun (WGS) entry which is preliminary data.</text>
</comment>
<dbReference type="EMBL" id="PJMY01000003">
    <property type="protein sequence ID" value="PKV95937.1"/>
    <property type="molecule type" value="Genomic_DNA"/>
</dbReference>
<evidence type="ECO:0000313" key="3">
    <source>
        <dbReference type="Proteomes" id="UP000233750"/>
    </source>
</evidence>
<accession>A0A2N3WPY2</accession>
<gene>
    <name evidence="2" type="ORF">ATK30_6870</name>
</gene>
<proteinExistence type="predicted"/>
<name>A0A2N3WPY2_9PSEU</name>
<feature type="domain" description="DUF6879" evidence="1">
    <location>
        <begin position="8"/>
        <end position="167"/>
    </location>
</feature>
<dbReference type="InterPro" id="IPR049244">
    <property type="entry name" value="DUF6879"/>
</dbReference>
<dbReference type="OrthoDB" id="3821358at2"/>
<dbReference type="Proteomes" id="UP000233750">
    <property type="component" value="Unassembled WGS sequence"/>
</dbReference>
<reference evidence="2 3" key="1">
    <citation type="submission" date="2017-12" db="EMBL/GenBank/DDBJ databases">
        <title>Sequencing the genomes of 1000 Actinobacteria strains.</title>
        <authorList>
            <person name="Klenk H.-P."/>
        </authorList>
    </citation>
    <scope>NUCLEOTIDE SEQUENCE [LARGE SCALE GENOMIC DNA]</scope>
    <source>
        <strain evidence="2 3">DSM 45165</strain>
    </source>
</reference>
<dbReference type="Pfam" id="PF21806">
    <property type="entry name" value="DUF6879"/>
    <property type="match status" value="1"/>
</dbReference>
<dbReference type="AlphaFoldDB" id="A0A2N3WPY2"/>
<organism evidence="2 3">
    <name type="scientific">Amycolatopsis echigonensis</name>
    <dbReference type="NCBI Taxonomy" id="2576905"/>
    <lineage>
        <taxon>Bacteria</taxon>
        <taxon>Bacillati</taxon>
        <taxon>Actinomycetota</taxon>
        <taxon>Actinomycetes</taxon>
        <taxon>Pseudonocardiales</taxon>
        <taxon>Pseudonocardiaceae</taxon>
        <taxon>Amycolatopsis</taxon>
    </lineage>
</organism>